<dbReference type="SMART" id="SM00490">
    <property type="entry name" value="HELICc"/>
    <property type="match status" value="1"/>
</dbReference>
<evidence type="ECO:0000313" key="9">
    <source>
        <dbReference type="EMBL" id="OJG81801.1"/>
    </source>
</evidence>
<proteinExistence type="predicted"/>
<evidence type="ECO:0000256" key="6">
    <source>
        <dbReference type="ARBA" id="ARBA00044550"/>
    </source>
</evidence>
<keyword evidence="2" id="KW-0378">Hydrolase</keyword>
<keyword evidence="1" id="KW-0547">Nucleotide-binding</keyword>
<dbReference type="Pfam" id="PF00271">
    <property type="entry name" value="Helicase_C"/>
    <property type="match status" value="1"/>
</dbReference>
<protein>
    <recommendedName>
        <fullName evidence="5">ATP-dependent DNA helicase RecQ</fullName>
    </recommendedName>
    <alternativeName>
        <fullName evidence="6">DNA 3'-5' helicase RecQ</fullName>
    </alternativeName>
</protein>
<dbReference type="InterPro" id="IPR014001">
    <property type="entry name" value="Helicase_ATP-bd"/>
</dbReference>
<dbReference type="GO" id="GO:0009378">
    <property type="term" value="F:four-way junction helicase activity"/>
    <property type="evidence" value="ECO:0007669"/>
    <property type="project" value="TreeGrafter"/>
</dbReference>
<evidence type="ECO:0000256" key="3">
    <source>
        <dbReference type="ARBA" id="ARBA00022806"/>
    </source>
</evidence>
<dbReference type="SMART" id="SM00487">
    <property type="entry name" value="DEXDc"/>
    <property type="match status" value="1"/>
</dbReference>
<reference evidence="9 10" key="1">
    <citation type="submission" date="2014-12" db="EMBL/GenBank/DDBJ databases">
        <title>Draft genome sequences of 29 type strains of Enterococci.</title>
        <authorList>
            <person name="Zhong Z."/>
            <person name="Sun Z."/>
            <person name="Liu W."/>
            <person name="Zhang W."/>
            <person name="Zhang H."/>
        </authorList>
    </citation>
    <scope>NUCLEOTIDE SEQUENCE [LARGE SCALE GENOMIC DNA]</scope>
    <source>
        <strain evidence="9 10">DSM 15687</strain>
    </source>
</reference>
<evidence type="ECO:0000256" key="2">
    <source>
        <dbReference type="ARBA" id="ARBA00022801"/>
    </source>
</evidence>
<dbReference type="PANTHER" id="PTHR13710:SF84">
    <property type="entry name" value="ATP-DEPENDENT DNA HELICASE RECS-RELATED"/>
    <property type="match status" value="1"/>
</dbReference>
<dbReference type="STRING" id="150033.RV14_GL002344"/>
<evidence type="ECO:0000259" key="8">
    <source>
        <dbReference type="PROSITE" id="PS51194"/>
    </source>
</evidence>
<dbReference type="InterPro" id="IPR004589">
    <property type="entry name" value="DNA_helicase_ATP-dep_RecQ"/>
</dbReference>
<dbReference type="GO" id="GO:0005524">
    <property type="term" value="F:ATP binding"/>
    <property type="evidence" value="ECO:0007669"/>
    <property type="project" value="UniProtKB-KW"/>
</dbReference>
<evidence type="ECO:0000256" key="5">
    <source>
        <dbReference type="ARBA" id="ARBA00044535"/>
    </source>
</evidence>
<dbReference type="SUPFAM" id="SSF52540">
    <property type="entry name" value="P-loop containing nucleoside triphosphate hydrolases"/>
    <property type="match status" value="1"/>
</dbReference>
<organism evidence="9 10">
    <name type="scientific">Enterococcus ratti</name>
    <dbReference type="NCBI Taxonomy" id="150033"/>
    <lineage>
        <taxon>Bacteria</taxon>
        <taxon>Bacillati</taxon>
        <taxon>Bacillota</taxon>
        <taxon>Bacilli</taxon>
        <taxon>Lactobacillales</taxon>
        <taxon>Enterococcaceae</taxon>
        <taxon>Enterococcus</taxon>
    </lineage>
</organism>
<sequence>MLPTGNGKSLCYQLTGYLCEGMVIVVSPLLSLMEDQVIQLQKRGEKRVIAYNSLLSKAERYDVLNHLSDYKFLFLSPEMLVQQTLLELLKKQKIGLYVIDEAHCVSQWGIDFRPEYQQLGEIRKQLGLPVTLALTATATTVVQKDIEKVLFQTPPVCVTHPINRKNIALYVKKTSHKEEALENLMKQAQGAMIIYCATKKEVERLYQLFRFRFAVGYYHGDLEASQRRQLQQQFSQNKLQFLIATNAFGMGIDKPDVRYIVHYDLPASLENYMQEIGRAGRDQRLSEALLLYKEGDEWIHYFFNQISKEQRQSFELYLQSNIAELKPFDEIQQKWLEMIEKKHNSKEWLEQLKLQERKKNERLQQMLYYIHATTCRRVMLLDYFGEKLLEKPEKCCDVDGAVLSIQTTKERNKIEQKNWSDILLNLFKKNNG</sequence>
<dbReference type="GO" id="GO:0003676">
    <property type="term" value="F:nucleic acid binding"/>
    <property type="evidence" value="ECO:0007669"/>
    <property type="project" value="InterPro"/>
</dbReference>
<name>A0A1L8WLB9_9ENTE</name>
<keyword evidence="4" id="KW-0067">ATP-binding</keyword>
<dbReference type="GO" id="GO:0043590">
    <property type="term" value="C:bacterial nucleoid"/>
    <property type="evidence" value="ECO:0007669"/>
    <property type="project" value="TreeGrafter"/>
</dbReference>
<dbReference type="Gene3D" id="3.40.50.300">
    <property type="entry name" value="P-loop containing nucleotide triphosphate hydrolases"/>
    <property type="match status" value="2"/>
</dbReference>
<dbReference type="CDD" id="cd17920">
    <property type="entry name" value="DEXHc_RecQ"/>
    <property type="match status" value="1"/>
</dbReference>
<dbReference type="GO" id="GO:0006281">
    <property type="term" value="P:DNA repair"/>
    <property type="evidence" value="ECO:0007669"/>
    <property type="project" value="TreeGrafter"/>
</dbReference>
<dbReference type="InterPro" id="IPR032284">
    <property type="entry name" value="RecQ_Zn-bd"/>
</dbReference>
<dbReference type="GO" id="GO:0030894">
    <property type="term" value="C:replisome"/>
    <property type="evidence" value="ECO:0007669"/>
    <property type="project" value="TreeGrafter"/>
</dbReference>
<dbReference type="PANTHER" id="PTHR13710">
    <property type="entry name" value="DNA HELICASE RECQ FAMILY MEMBER"/>
    <property type="match status" value="1"/>
</dbReference>
<dbReference type="PROSITE" id="PS51192">
    <property type="entry name" value="HELICASE_ATP_BIND_1"/>
    <property type="match status" value="1"/>
</dbReference>
<dbReference type="AlphaFoldDB" id="A0A1L8WLB9"/>
<dbReference type="Pfam" id="PF16124">
    <property type="entry name" value="RecQ_Zn_bind"/>
    <property type="match status" value="1"/>
</dbReference>
<dbReference type="InterPro" id="IPR027417">
    <property type="entry name" value="P-loop_NTPase"/>
</dbReference>
<feature type="domain" description="Helicase ATP-binding" evidence="7">
    <location>
        <begin position="1"/>
        <end position="156"/>
    </location>
</feature>
<comment type="caution">
    <text evidence="9">The sequence shown here is derived from an EMBL/GenBank/DDBJ whole genome shotgun (WGS) entry which is preliminary data.</text>
</comment>
<dbReference type="PROSITE" id="PS51194">
    <property type="entry name" value="HELICASE_CTER"/>
    <property type="match status" value="1"/>
</dbReference>
<dbReference type="InterPro" id="IPR001650">
    <property type="entry name" value="Helicase_C-like"/>
</dbReference>
<evidence type="ECO:0000256" key="4">
    <source>
        <dbReference type="ARBA" id="ARBA00022840"/>
    </source>
</evidence>
<evidence type="ECO:0000259" key="7">
    <source>
        <dbReference type="PROSITE" id="PS51192"/>
    </source>
</evidence>
<gene>
    <name evidence="9" type="ORF">RV14_GL002344</name>
</gene>
<keyword evidence="10" id="KW-1185">Reference proteome</keyword>
<dbReference type="GO" id="GO:0006310">
    <property type="term" value="P:DNA recombination"/>
    <property type="evidence" value="ECO:0007669"/>
    <property type="project" value="InterPro"/>
</dbReference>
<keyword evidence="3 9" id="KW-0347">Helicase</keyword>
<evidence type="ECO:0000256" key="1">
    <source>
        <dbReference type="ARBA" id="ARBA00022741"/>
    </source>
</evidence>
<dbReference type="EMBL" id="JXLB01000009">
    <property type="protein sequence ID" value="OJG81801.1"/>
    <property type="molecule type" value="Genomic_DNA"/>
</dbReference>
<accession>A0A1L8WLB9</accession>
<dbReference type="GO" id="GO:0043138">
    <property type="term" value="F:3'-5' DNA helicase activity"/>
    <property type="evidence" value="ECO:0007669"/>
    <property type="project" value="TreeGrafter"/>
</dbReference>
<dbReference type="InterPro" id="IPR011545">
    <property type="entry name" value="DEAD/DEAH_box_helicase_dom"/>
</dbReference>
<dbReference type="GO" id="GO:0005737">
    <property type="term" value="C:cytoplasm"/>
    <property type="evidence" value="ECO:0007669"/>
    <property type="project" value="TreeGrafter"/>
</dbReference>
<dbReference type="Pfam" id="PF00270">
    <property type="entry name" value="DEAD"/>
    <property type="match status" value="1"/>
</dbReference>
<feature type="domain" description="Helicase C-terminal" evidence="8">
    <location>
        <begin position="180"/>
        <end position="326"/>
    </location>
</feature>
<dbReference type="Proteomes" id="UP000182152">
    <property type="component" value="Unassembled WGS sequence"/>
</dbReference>
<dbReference type="Gene3D" id="1.10.10.10">
    <property type="entry name" value="Winged helix-like DNA-binding domain superfamily/Winged helix DNA-binding domain"/>
    <property type="match status" value="1"/>
</dbReference>
<dbReference type="NCBIfam" id="TIGR00614">
    <property type="entry name" value="recQ_fam"/>
    <property type="match status" value="1"/>
</dbReference>
<dbReference type="InterPro" id="IPR036388">
    <property type="entry name" value="WH-like_DNA-bd_sf"/>
</dbReference>
<evidence type="ECO:0000313" key="10">
    <source>
        <dbReference type="Proteomes" id="UP000182152"/>
    </source>
</evidence>
<dbReference type="GO" id="GO:0016787">
    <property type="term" value="F:hydrolase activity"/>
    <property type="evidence" value="ECO:0007669"/>
    <property type="project" value="UniProtKB-KW"/>
</dbReference>